<name>A0AB34J5P3_PRYPA</name>
<feature type="region of interest" description="Disordered" evidence="1">
    <location>
        <begin position="73"/>
        <end position="198"/>
    </location>
</feature>
<evidence type="ECO:0000256" key="1">
    <source>
        <dbReference type="SAM" id="MobiDB-lite"/>
    </source>
</evidence>
<comment type="caution">
    <text evidence="2">The sequence shown here is derived from an EMBL/GenBank/DDBJ whole genome shotgun (WGS) entry which is preliminary data.</text>
</comment>
<dbReference type="EMBL" id="JBGBPQ010000013">
    <property type="protein sequence ID" value="KAL1512140.1"/>
    <property type="molecule type" value="Genomic_DNA"/>
</dbReference>
<accession>A0AB34J5P3</accession>
<feature type="compositionally biased region" description="Basic and acidic residues" evidence="1">
    <location>
        <begin position="100"/>
        <end position="118"/>
    </location>
</feature>
<evidence type="ECO:0000313" key="2">
    <source>
        <dbReference type="EMBL" id="KAL1512140.1"/>
    </source>
</evidence>
<dbReference type="AlphaFoldDB" id="A0AB34J5P3"/>
<keyword evidence="3" id="KW-1185">Reference proteome</keyword>
<gene>
    <name evidence="2" type="ORF">AB1Y20_005408</name>
</gene>
<dbReference type="Proteomes" id="UP001515480">
    <property type="component" value="Unassembled WGS sequence"/>
</dbReference>
<organism evidence="2 3">
    <name type="scientific">Prymnesium parvum</name>
    <name type="common">Toxic golden alga</name>
    <dbReference type="NCBI Taxonomy" id="97485"/>
    <lineage>
        <taxon>Eukaryota</taxon>
        <taxon>Haptista</taxon>
        <taxon>Haptophyta</taxon>
        <taxon>Prymnesiophyceae</taxon>
        <taxon>Prymnesiales</taxon>
        <taxon>Prymnesiaceae</taxon>
        <taxon>Prymnesium</taxon>
    </lineage>
</organism>
<protein>
    <submittedName>
        <fullName evidence="2">Uncharacterized protein</fullName>
    </submittedName>
</protein>
<sequence>MARAGQQTAAPEKRSPRVALSAYDQALLRSTQVNIVPEPLLLSSKRPPLLSGVGASSTQSSSLANFRRFHHSYNAPPAATTPRTTHELEAEPVAAPPTPLERRLAAASFVKEELERRSPPLSPHPPLALLTRRPLSSPLDASEAPSPHRSPIAASPRTHLSEPSLSAPATPRSLPGERPDAHATLRRRPYGDSGSKDLVYPDAALRAICANDAEHRRLEQQAGIGRDGW</sequence>
<evidence type="ECO:0000313" key="3">
    <source>
        <dbReference type="Proteomes" id="UP001515480"/>
    </source>
</evidence>
<proteinExistence type="predicted"/>
<reference evidence="2 3" key="1">
    <citation type="journal article" date="2024" name="Science">
        <title>Giant polyketide synthase enzymes in the biosynthesis of giant marine polyether toxins.</title>
        <authorList>
            <person name="Fallon T.R."/>
            <person name="Shende V.V."/>
            <person name="Wierzbicki I.H."/>
            <person name="Pendleton A.L."/>
            <person name="Watervoot N.F."/>
            <person name="Auber R.P."/>
            <person name="Gonzalez D.J."/>
            <person name="Wisecaver J.H."/>
            <person name="Moore B.S."/>
        </authorList>
    </citation>
    <scope>NUCLEOTIDE SEQUENCE [LARGE SCALE GENOMIC DNA]</scope>
    <source>
        <strain evidence="2 3">12B1</strain>
    </source>
</reference>